<organism evidence="2 3">
    <name type="scientific">Henriciella marina</name>
    <dbReference type="NCBI Taxonomy" id="453851"/>
    <lineage>
        <taxon>Bacteria</taxon>
        <taxon>Pseudomonadati</taxon>
        <taxon>Pseudomonadota</taxon>
        <taxon>Alphaproteobacteria</taxon>
        <taxon>Hyphomonadales</taxon>
        <taxon>Hyphomonadaceae</taxon>
        <taxon>Henriciella</taxon>
    </lineage>
</organism>
<dbReference type="RefSeq" id="WP_269402650.1">
    <property type="nucleotide sequence ID" value="NZ_JAPWGW010000003.1"/>
</dbReference>
<reference evidence="2" key="1">
    <citation type="submission" date="2022-12" db="EMBL/GenBank/DDBJ databases">
        <title>Bacterial isolates from different developmental stages of Nematostella vectensis.</title>
        <authorList>
            <person name="Fraune S."/>
        </authorList>
    </citation>
    <scope>NUCLEOTIDE SEQUENCE</scope>
    <source>
        <strain evidence="2">G21632-S1</strain>
    </source>
</reference>
<feature type="transmembrane region" description="Helical" evidence="1">
    <location>
        <begin position="6"/>
        <end position="23"/>
    </location>
</feature>
<evidence type="ECO:0000256" key="1">
    <source>
        <dbReference type="SAM" id="Phobius"/>
    </source>
</evidence>
<feature type="transmembrane region" description="Helical" evidence="1">
    <location>
        <begin position="112"/>
        <end position="132"/>
    </location>
</feature>
<sequence length="156" mass="18151">MGYLTFYAMMFVALGLWGIWILMKWRELPAFSKAVYDSMREKKLLSDRVSQEEFKEIFIRTEAPLAASYRWGAALVSLLALPLLIMGFNNLWDFMWRLGGSVPGPLERGYMFNVFMTFMFVMGVTVLFLYAVTSHYYRNAPPSLKSEIRRLEGNDE</sequence>
<keyword evidence="1" id="KW-0472">Membrane</keyword>
<evidence type="ECO:0000313" key="2">
    <source>
        <dbReference type="EMBL" id="MCZ4298580.1"/>
    </source>
</evidence>
<dbReference type="Proteomes" id="UP001083770">
    <property type="component" value="Unassembled WGS sequence"/>
</dbReference>
<keyword evidence="3" id="KW-1185">Reference proteome</keyword>
<keyword evidence="1" id="KW-1133">Transmembrane helix</keyword>
<feature type="transmembrane region" description="Helical" evidence="1">
    <location>
        <begin position="69"/>
        <end position="92"/>
    </location>
</feature>
<accession>A0ABT4LW41</accession>
<comment type="caution">
    <text evidence="2">The sequence shown here is derived from an EMBL/GenBank/DDBJ whole genome shotgun (WGS) entry which is preliminary data.</text>
</comment>
<gene>
    <name evidence="2" type="ORF">O4G74_10960</name>
</gene>
<protein>
    <recommendedName>
        <fullName evidence="4">MotA/TolQ/ExbB proton channel domain-containing protein</fullName>
    </recommendedName>
</protein>
<name>A0ABT4LW41_9PROT</name>
<evidence type="ECO:0008006" key="4">
    <source>
        <dbReference type="Google" id="ProtNLM"/>
    </source>
</evidence>
<proteinExistence type="predicted"/>
<evidence type="ECO:0000313" key="3">
    <source>
        <dbReference type="Proteomes" id="UP001083770"/>
    </source>
</evidence>
<dbReference type="EMBL" id="JAPWGW010000003">
    <property type="protein sequence ID" value="MCZ4298580.1"/>
    <property type="molecule type" value="Genomic_DNA"/>
</dbReference>
<keyword evidence="1" id="KW-0812">Transmembrane</keyword>